<evidence type="ECO:0000313" key="8">
    <source>
        <dbReference type="EMBL" id="QHN43185.1"/>
    </source>
</evidence>
<feature type="transmembrane region" description="Helical" evidence="7">
    <location>
        <begin position="29"/>
        <end position="47"/>
    </location>
</feature>
<dbReference type="KEGG" id="mama:GII36_05035"/>
<comment type="similarity">
    <text evidence="2">Belongs to the UPF0410 family.</text>
</comment>
<dbReference type="PANTHER" id="PTHR33884:SF3">
    <property type="entry name" value="UPF0410 PROTEIN YMGE"/>
    <property type="match status" value="1"/>
</dbReference>
<gene>
    <name evidence="8" type="ORF">GII36_05035</name>
</gene>
<feature type="transmembrane region" description="Helical" evidence="7">
    <location>
        <begin position="59"/>
        <end position="80"/>
    </location>
</feature>
<evidence type="ECO:0000313" key="9">
    <source>
        <dbReference type="Proteomes" id="UP001059824"/>
    </source>
</evidence>
<accession>A0A857MMV9</accession>
<reference evidence="8" key="1">
    <citation type="journal article" date="2021" name="Nat. Microbiol.">
        <title>Cocultivation of an ultrasmall environmental parasitic bacterium with lytic ability against bacteria associated with wastewater foams.</title>
        <authorList>
            <person name="Batinovic S."/>
            <person name="Rose J.J.A."/>
            <person name="Ratcliffe J."/>
            <person name="Seviour R.J."/>
            <person name="Petrovski S."/>
        </authorList>
    </citation>
    <scope>NUCLEOTIDE SEQUENCE</scope>
    <source>
        <strain evidence="8">JR1</strain>
    </source>
</reference>
<keyword evidence="5 7" id="KW-1133">Transmembrane helix</keyword>
<organism evidence="8 9">
    <name type="scientific">Candidatus Mycosynbacter amalyticus</name>
    <dbReference type="NCBI Taxonomy" id="2665156"/>
    <lineage>
        <taxon>Bacteria</taxon>
        <taxon>Candidatus Saccharimonadota</taxon>
        <taxon>Candidatus Saccharimonadota incertae sedis</taxon>
        <taxon>Candidatus Mycosynbacter</taxon>
    </lineage>
</organism>
<name>A0A857MMV9_9BACT</name>
<protein>
    <submittedName>
        <fullName evidence="8">GlsB/YeaQ/YmgE family stress response membrane protein</fullName>
    </submittedName>
</protein>
<evidence type="ECO:0000256" key="3">
    <source>
        <dbReference type="ARBA" id="ARBA00022475"/>
    </source>
</evidence>
<keyword evidence="9" id="KW-1185">Reference proteome</keyword>
<dbReference type="EMBL" id="CP045921">
    <property type="protein sequence ID" value="QHN43185.1"/>
    <property type="molecule type" value="Genomic_DNA"/>
</dbReference>
<dbReference type="Pfam" id="PF04226">
    <property type="entry name" value="Transgly_assoc"/>
    <property type="match status" value="1"/>
</dbReference>
<dbReference type="AlphaFoldDB" id="A0A857MMV9"/>
<dbReference type="PANTHER" id="PTHR33884">
    <property type="entry name" value="UPF0410 PROTEIN YMGE"/>
    <property type="match status" value="1"/>
</dbReference>
<sequence>MNILGWIIIGGLAGWIASKFVGTDKGQGILGNILAGVIGGVVGGWVFDLAGGTGITGFNLWSFFVAVVGAVIVLFIWKALTGRKK</sequence>
<evidence type="ECO:0000256" key="6">
    <source>
        <dbReference type="ARBA" id="ARBA00023136"/>
    </source>
</evidence>
<proteinExistence type="inferred from homology"/>
<dbReference type="GO" id="GO:0005886">
    <property type="term" value="C:plasma membrane"/>
    <property type="evidence" value="ECO:0007669"/>
    <property type="project" value="UniProtKB-SubCell"/>
</dbReference>
<comment type="subcellular location">
    <subcellularLocation>
        <location evidence="1">Cell membrane</location>
        <topology evidence="1">Multi-pass membrane protein</topology>
    </subcellularLocation>
</comment>
<evidence type="ECO:0000256" key="5">
    <source>
        <dbReference type="ARBA" id="ARBA00022989"/>
    </source>
</evidence>
<keyword evidence="4 7" id="KW-0812">Transmembrane</keyword>
<evidence type="ECO:0000256" key="4">
    <source>
        <dbReference type="ARBA" id="ARBA00022692"/>
    </source>
</evidence>
<dbReference type="RefSeq" id="WP_260763114.1">
    <property type="nucleotide sequence ID" value="NZ_CP045921.1"/>
</dbReference>
<keyword evidence="3" id="KW-1003">Cell membrane</keyword>
<evidence type="ECO:0000256" key="2">
    <source>
        <dbReference type="ARBA" id="ARBA00011006"/>
    </source>
</evidence>
<evidence type="ECO:0000256" key="1">
    <source>
        <dbReference type="ARBA" id="ARBA00004651"/>
    </source>
</evidence>
<dbReference type="Proteomes" id="UP001059824">
    <property type="component" value="Chromosome"/>
</dbReference>
<evidence type="ECO:0000256" key="7">
    <source>
        <dbReference type="SAM" id="Phobius"/>
    </source>
</evidence>
<keyword evidence="6 7" id="KW-0472">Membrane</keyword>
<dbReference type="InterPro" id="IPR007341">
    <property type="entry name" value="Transgly_assoc"/>
</dbReference>
<feature type="transmembrane region" description="Helical" evidence="7">
    <location>
        <begin position="6"/>
        <end position="22"/>
    </location>
</feature>